<dbReference type="AlphaFoldDB" id="A0A398CPU1"/>
<keyword evidence="1" id="KW-0472">Membrane</keyword>
<dbReference type="PANTHER" id="PTHR33490">
    <property type="entry name" value="BLR5614 PROTEIN-RELATED"/>
    <property type="match status" value="1"/>
</dbReference>
<protein>
    <submittedName>
        <fullName evidence="3">Transglutaminase domain-containing protein</fullName>
    </submittedName>
</protein>
<comment type="caution">
    <text evidence="3">The sequence shown here is derived from an EMBL/GenBank/DDBJ whole genome shotgun (WGS) entry which is preliminary data.</text>
</comment>
<evidence type="ECO:0000259" key="2">
    <source>
        <dbReference type="SMART" id="SM00460"/>
    </source>
</evidence>
<keyword evidence="1" id="KW-0812">Transmembrane</keyword>
<keyword evidence="1" id="KW-1133">Transmembrane helix</keyword>
<sequence>MNLSGNGWGLSLSDANLVTVALVAIVAVSLLQGVWRGASGSAKQLFFFLTSAIVAVAAIVVAAWGASTASPVLQAYLAEHGMERPAADASYFAQLAYTVVSGLRDFPLFRFAALFLLLYAALRLLTGFMVRILAGVGSIPMALLPSGGSVSRTVGGAIGAALGAGRALLFTALLFGYCALWPQGPMTDYIQQSGLYREAAAQIIRPAAGVLLEERLPVFAKAMTGELDQLWQRRYDVIDAELPDDIVNAAKSVTEGKTGDEAKAVALYDWVGSRIVYDDDKVTAYEERNEWREQNPEQTFATRKGVCIDYARLYAAMARSVGLDARVVTGLGYDGQGGYGPHAWNEVYLQERQAWVPLDPTWAKTGDWFDPPRFADTHIRQA</sequence>
<feature type="transmembrane region" description="Helical" evidence="1">
    <location>
        <begin position="157"/>
        <end position="180"/>
    </location>
</feature>
<organism evidence="3 4">
    <name type="scientific">Cohnella faecalis</name>
    <dbReference type="NCBI Taxonomy" id="2315694"/>
    <lineage>
        <taxon>Bacteria</taxon>
        <taxon>Bacillati</taxon>
        <taxon>Bacillota</taxon>
        <taxon>Bacilli</taxon>
        <taxon>Bacillales</taxon>
        <taxon>Paenibacillaceae</taxon>
        <taxon>Cohnella</taxon>
    </lineage>
</organism>
<dbReference type="Gene3D" id="3.10.620.30">
    <property type="match status" value="1"/>
</dbReference>
<accession>A0A398CPU1</accession>
<evidence type="ECO:0000313" key="4">
    <source>
        <dbReference type="Proteomes" id="UP000266340"/>
    </source>
</evidence>
<feature type="transmembrane region" description="Helical" evidence="1">
    <location>
        <begin position="46"/>
        <end position="66"/>
    </location>
</feature>
<dbReference type="Pfam" id="PF01841">
    <property type="entry name" value="Transglut_core"/>
    <property type="match status" value="1"/>
</dbReference>
<dbReference type="Proteomes" id="UP000266340">
    <property type="component" value="Unassembled WGS sequence"/>
</dbReference>
<feature type="domain" description="Transglutaminase-like" evidence="2">
    <location>
        <begin position="299"/>
        <end position="362"/>
    </location>
</feature>
<proteinExistence type="predicted"/>
<dbReference type="EMBL" id="QXJM01000039">
    <property type="protein sequence ID" value="RIE02758.1"/>
    <property type="molecule type" value="Genomic_DNA"/>
</dbReference>
<keyword evidence="4" id="KW-1185">Reference proteome</keyword>
<dbReference type="SUPFAM" id="SSF54001">
    <property type="entry name" value="Cysteine proteinases"/>
    <property type="match status" value="1"/>
</dbReference>
<reference evidence="3 4" key="1">
    <citation type="submission" date="2018-09" db="EMBL/GenBank/DDBJ databases">
        <title>Cohnella cavernae sp. nov., isolated from a karst cave.</title>
        <authorList>
            <person name="Zhu H."/>
        </authorList>
    </citation>
    <scope>NUCLEOTIDE SEQUENCE [LARGE SCALE GENOMIC DNA]</scope>
    <source>
        <strain evidence="3 4">K2E09-144</strain>
    </source>
</reference>
<feature type="transmembrane region" description="Helical" evidence="1">
    <location>
        <begin position="15"/>
        <end position="34"/>
    </location>
</feature>
<feature type="transmembrane region" description="Helical" evidence="1">
    <location>
        <begin position="108"/>
        <end position="125"/>
    </location>
</feature>
<dbReference type="SMART" id="SM00460">
    <property type="entry name" value="TGc"/>
    <property type="match status" value="1"/>
</dbReference>
<gene>
    <name evidence="3" type="ORF">D3H35_19135</name>
</gene>
<dbReference type="PANTHER" id="PTHR33490:SF3">
    <property type="entry name" value="CONSERVED INTEGRAL MEMBRANE PROTEIN"/>
    <property type="match status" value="1"/>
</dbReference>
<evidence type="ECO:0000313" key="3">
    <source>
        <dbReference type="EMBL" id="RIE02758.1"/>
    </source>
</evidence>
<evidence type="ECO:0000256" key="1">
    <source>
        <dbReference type="SAM" id="Phobius"/>
    </source>
</evidence>
<dbReference type="RefSeq" id="WP_119150791.1">
    <property type="nucleotide sequence ID" value="NZ_JBHSOV010000035.1"/>
</dbReference>
<name>A0A398CPU1_9BACL</name>
<dbReference type="InterPro" id="IPR038765">
    <property type="entry name" value="Papain-like_cys_pep_sf"/>
</dbReference>
<dbReference type="OrthoDB" id="1817605at2"/>
<dbReference type="InterPro" id="IPR002931">
    <property type="entry name" value="Transglutaminase-like"/>
</dbReference>